<dbReference type="RefSeq" id="WP_188951694.1">
    <property type="nucleotide sequence ID" value="NZ_BMIB01000002.1"/>
</dbReference>
<accession>A0A917MUM0</accession>
<feature type="domain" description="Restriction endonuclease type I HsdR N-terminal" evidence="1">
    <location>
        <begin position="45"/>
        <end position="126"/>
    </location>
</feature>
<evidence type="ECO:0000259" key="1">
    <source>
        <dbReference type="Pfam" id="PF04313"/>
    </source>
</evidence>
<reference evidence="2" key="2">
    <citation type="submission" date="2020-09" db="EMBL/GenBank/DDBJ databases">
        <authorList>
            <person name="Sun Q."/>
            <person name="Zhou Y."/>
        </authorList>
    </citation>
    <scope>NUCLEOTIDE SEQUENCE</scope>
    <source>
        <strain evidence="2">CGMCC 1.15290</strain>
    </source>
</reference>
<dbReference type="InterPro" id="IPR017035">
    <property type="entry name" value="UCP035009_HsdR_All3000-type"/>
</dbReference>
<evidence type="ECO:0000313" key="2">
    <source>
        <dbReference type="EMBL" id="GGH65142.1"/>
    </source>
</evidence>
<dbReference type="Gene3D" id="3.90.1570.30">
    <property type="match status" value="1"/>
</dbReference>
<name>A0A917MUM0_9BACT</name>
<dbReference type="InterPro" id="IPR007409">
    <property type="entry name" value="Restrct_endonuc_type1_HsdR_N"/>
</dbReference>
<sequence length="360" mass="41813">MDFKDTIKQLGDRILKHRELVHTEEATKHSFVMPFLQALGYDVFNPLEVVPEFVADLGIKKGEKVDYAIMKDGHPIILVECKHWSANLDPHNSQLFRYFHTTKAKFSILTNGFESRFYTDLDEQNKMDEKPFFVFDLNDIRDNHLEELKKFHKAYFDSETIVSTASELKYVGQLKALMQGEFNNPTPDFVRHFAKQVYNAGILTQRVLDQFTQLTKKSFQFYINDLITERLKSALQKEEVDQASIAALENPVVEDDENKIVTTEEELEAFRIVRSILRQHVPVQKVTYRDALSYFAILFDDNNRKPVCRMYFNTSRKYIGLFDAEKNETKKELNSLDDIFSHADALVQVVLNYAPKGGEA</sequence>
<reference evidence="2" key="1">
    <citation type="journal article" date="2014" name="Int. J. Syst. Evol. Microbiol.">
        <title>Complete genome sequence of Corynebacterium casei LMG S-19264T (=DSM 44701T), isolated from a smear-ripened cheese.</title>
        <authorList>
            <consortium name="US DOE Joint Genome Institute (JGI-PGF)"/>
            <person name="Walter F."/>
            <person name="Albersmeier A."/>
            <person name="Kalinowski J."/>
            <person name="Ruckert C."/>
        </authorList>
    </citation>
    <scope>NUCLEOTIDE SEQUENCE</scope>
    <source>
        <strain evidence="2">CGMCC 1.15290</strain>
    </source>
</reference>
<dbReference type="EMBL" id="BMIB01000002">
    <property type="protein sequence ID" value="GGH65142.1"/>
    <property type="molecule type" value="Genomic_DNA"/>
</dbReference>
<proteinExistence type="predicted"/>
<protein>
    <recommendedName>
        <fullName evidence="1">Restriction endonuclease type I HsdR N-terminal domain-containing protein</fullName>
    </recommendedName>
</protein>
<keyword evidence="3" id="KW-1185">Reference proteome</keyword>
<dbReference type="AlphaFoldDB" id="A0A917MUM0"/>
<dbReference type="Proteomes" id="UP000627292">
    <property type="component" value="Unassembled WGS sequence"/>
</dbReference>
<dbReference type="Pfam" id="PF04313">
    <property type="entry name" value="HSDR_N"/>
    <property type="match status" value="1"/>
</dbReference>
<evidence type="ECO:0000313" key="3">
    <source>
        <dbReference type="Proteomes" id="UP000627292"/>
    </source>
</evidence>
<dbReference type="PIRSF" id="PIRSF035009">
    <property type="entry name" value="UCP035009_HSDR_N"/>
    <property type="match status" value="1"/>
</dbReference>
<organism evidence="2 3">
    <name type="scientific">Filimonas zeae</name>
    <dbReference type="NCBI Taxonomy" id="1737353"/>
    <lineage>
        <taxon>Bacteria</taxon>
        <taxon>Pseudomonadati</taxon>
        <taxon>Bacteroidota</taxon>
        <taxon>Chitinophagia</taxon>
        <taxon>Chitinophagales</taxon>
        <taxon>Chitinophagaceae</taxon>
        <taxon>Filimonas</taxon>
    </lineage>
</organism>
<gene>
    <name evidence="2" type="ORF">GCM10011379_17970</name>
</gene>
<comment type="caution">
    <text evidence="2">The sequence shown here is derived from an EMBL/GenBank/DDBJ whole genome shotgun (WGS) entry which is preliminary data.</text>
</comment>